<keyword evidence="2" id="KW-0812">Transmembrane</keyword>
<dbReference type="InterPro" id="IPR050922">
    <property type="entry name" value="LytR/CpsA/Psr_CW_biosynth"/>
</dbReference>
<dbReference type="PANTHER" id="PTHR33392:SF6">
    <property type="entry name" value="POLYISOPRENYL-TEICHOIC ACID--PEPTIDOGLYCAN TEICHOIC ACID TRANSFERASE TAGU"/>
    <property type="match status" value="1"/>
</dbReference>
<evidence type="ECO:0000256" key="2">
    <source>
        <dbReference type="SAM" id="Phobius"/>
    </source>
</evidence>
<dbReference type="AlphaFoldDB" id="A0A1F4UJI9"/>
<dbReference type="STRING" id="1802613.A2V54_03340"/>
<dbReference type="PANTHER" id="PTHR33392">
    <property type="entry name" value="POLYISOPRENYL-TEICHOIC ACID--PEPTIDOGLYCAN TEICHOIC ACID TRANSFERASE TAGU"/>
    <property type="match status" value="1"/>
</dbReference>
<evidence type="ECO:0000313" key="4">
    <source>
        <dbReference type="EMBL" id="OGC44383.1"/>
    </source>
</evidence>
<proteinExistence type="inferred from homology"/>
<organism evidence="4 5">
    <name type="scientific">candidate division WWE3 bacterium RBG_19FT_COMBO_53_11</name>
    <dbReference type="NCBI Taxonomy" id="1802613"/>
    <lineage>
        <taxon>Bacteria</taxon>
        <taxon>Katanobacteria</taxon>
    </lineage>
</organism>
<dbReference type="Gene3D" id="3.40.630.190">
    <property type="entry name" value="LCP protein"/>
    <property type="match status" value="1"/>
</dbReference>
<dbReference type="Pfam" id="PF03816">
    <property type="entry name" value="LytR_cpsA_psr"/>
    <property type="match status" value="1"/>
</dbReference>
<feature type="domain" description="Cell envelope-related transcriptional attenuator" evidence="3">
    <location>
        <begin position="101"/>
        <end position="274"/>
    </location>
</feature>
<dbReference type="EMBL" id="MEUW01000021">
    <property type="protein sequence ID" value="OGC44383.1"/>
    <property type="molecule type" value="Genomic_DNA"/>
</dbReference>
<name>A0A1F4UJI9_UNCKA</name>
<keyword evidence="2" id="KW-0472">Membrane</keyword>
<evidence type="ECO:0000313" key="5">
    <source>
        <dbReference type="Proteomes" id="UP000176583"/>
    </source>
</evidence>
<keyword evidence="2" id="KW-1133">Transmembrane helix</keyword>
<dbReference type="InterPro" id="IPR004474">
    <property type="entry name" value="LytR_CpsA_psr"/>
</dbReference>
<dbReference type="Proteomes" id="UP000176583">
    <property type="component" value="Unassembled WGS sequence"/>
</dbReference>
<comment type="similarity">
    <text evidence="1">Belongs to the LytR/CpsA/Psr (LCP) family.</text>
</comment>
<dbReference type="NCBIfam" id="TIGR00350">
    <property type="entry name" value="lytR_cpsA_psr"/>
    <property type="match status" value="1"/>
</dbReference>
<evidence type="ECO:0000256" key="1">
    <source>
        <dbReference type="ARBA" id="ARBA00006068"/>
    </source>
</evidence>
<comment type="caution">
    <text evidence="4">The sequence shown here is derived from an EMBL/GenBank/DDBJ whole genome shotgun (WGS) entry which is preliminary data.</text>
</comment>
<sequence>MTQYSNLDAPRYRKPRFIDLDAPKPKRRSRRKRLIIWLAILLILGGGLFAFYRTPFVQSILAPISFFARLAQPVKLTEVDGRVNALILGLDSRTDSFQGLTDTILVGSVSVAEGQPALISIPRDFWVTLPCGNNKINVAYNCGGGAYQANTRFDQEKAANFAKTKIEGILGIKIPYWVVVDFEGFKEIINTLEGVKVCVERTFDDYSYPVPGRENAHPLSSRYEHLHFEAGCQVMSGETALKYARSRNGTNGEGSDFARALRQQKVILGVKDKILSLNLLLNPGKLSKLYQDITNAVRTNASFGEIRKALEIAGKLGDLSQVKSLVVDPASGLVYHPANSAPYGGAYVLIPKVGNYSKIQAAVRKLLFGSETGEKSGGKP</sequence>
<evidence type="ECO:0000259" key="3">
    <source>
        <dbReference type="Pfam" id="PF03816"/>
    </source>
</evidence>
<protein>
    <recommendedName>
        <fullName evidence="3">Cell envelope-related transcriptional attenuator domain-containing protein</fullName>
    </recommendedName>
</protein>
<accession>A0A1F4UJI9</accession>
<gene>
    <name evidence="4" type="ORF">A2V54_03340</name>
</gene>
<reference evidence="4 5" key="1">
    <citation type="journal article" date="2016" name="Nat. Commun.">
        <title>Thousands of microbial genomes shed light on interconnected biogeochemical processes in an aquifer system.</title>
        <authorList>
            <person name="Anantharaman K."/>
            <person name="Brown C.T."/>
            <person name="Hug L.A."/>
            <person name="Sharon I."/>
            <person name="Castelle C.J."/>
            <person name="Probst A.J."/>
            <person name="Thomas B.C."/>
            <person name="Singh A."/>
            <person name="Wilkins M.J."/>
            <person name="Karaoz U."/>
            <person name="Brodie E.L."/>
            <person name="Williams K.H."/>
            <person name="Hubbard S.S."/>
            <person name="Banfield J.F."/>
        </authorList>
    </citation>
    <scope>NUCLEOTIDE SEQUENCE [LARGE SCALE GENOMIC DNA]</scope>
</reference>
<feature type="transmembrane region" description="Helical" evidence="2">
    <location>
        <begin position="34"/>
        <end position="52"/>
    </location>
</feature>